<dbReference type="EMBL" id="AXCM01021624">
    <property type="status" value="NOT_ANNOTATED_CDS"/>
    <property type="molecule type" value="Genomic_DNA"/>
</dbReference>
<reference evidence="2" key="2">
    <citation type="submission" date="2020-05" db="UniProtKB">
        <authorList>
            <consortium name="EnsemblMetazoa"/>
        </authorList>
    </citation>
    <scope>IDENTIFICATION</scope>
    <source>
        <strain evidence="2">A-37</strain>
    </source>
</reference>
<evidence type="ECO:0000313" key="2">
    <source>
        <dbReference type="EnsemblMetazoa" id="ACUA005563-PA"/>
    </source>
</evidence>
<protein>
    <submittedName>
        <fullName evidence="2">Uncharacterized protein</fullName>
    </submittedName>
</protein>
<dbReference type="EnsemblMetazoa" id="ACUA005563-RA">
    <property type="protein sequence ID" value="ACUA005563-PA"/>
    <property type="gene ID" value="ACUA005563"/>
</dbReference>
<dbReference type="AlphaFoldDB" id="A0A182LZ95"/>
<organism evidence="2 3">
    <name type="scientific">Anopheles culicifacies</name>
    <dbReference type="NCBI Taxonomy" id="139723"/>
    <lineage>
        <taxon>Eukaryota</taxon>
        <taxon>Metazoa</taxon>
        <taxon>Ecdysozoa</taxon>
        <taxon>Arthropoda</taxon>
        <taxon>Hexapoda</taxon>
        <taxon>Insecta</taxon>
        <taxon>Pterygota</taxon>
        <taxon>Neoptera</taxon>
        <taxon>Endopterygota</taxon>
        <taxon>Diptera</taxon>
        <taxon>Nematocera</taxon>
        <taxon>Culicoidea</taxon>
        <taxon>Culicidae</taxon>
        <taxon>Anophelinae</taxon>
        <taxon>Anopheles</taxon>
        <taxon>culicifacies species complex</taxon>
    </lineage>
</organism>
<sequence>MEDNLFTNRSYYNDLSSGGPGMPDADTFGSTTIKDRLNRNPPPHNAGHGWDAEAGEVPDDVNGNECEHYLHSTHNPSSLNLSFDEGQLPASDRSQLPIDAAVTERPDGSQQALQADASDGACGGSTGVA</sequence>
<evidence type="ECO:0000256" key="1">
    <source>
        <dbReference type="SAM" id="MobiDB-lite"/>
    </source>
</evidence>
<dbReference type="STRING" id="139723.A0A182LZ95"/>
<name>A0A182LZ95_9DIPT</name>
<reference evidence="3" key="1">
    <citation type="submission" date="2013-09" db="EMBL/GenBank/DDBJ databases">
        <title>The Genome Sequence of Anopheles culicifacies species A.</title>
        <authorList>
            <consortium name="The Broad Institute Genomics Platform"/>
            <person name="Neafsey D.E."/>
            <person name="Besansky N."/>
            <person name="Howell P."/>
            <person name="Walton C."/>
            <person name="Young S.K."/>
            <person name="Zeng Q."/>
            <person name="Gargeya S."/>
            <person name="Fitzgerald M."/>
            <person name="Haas B."/>
            <person name="Abouelleil A."/>
            <person name="Allen A.W."/>
            <person name="Alvarado L."/>
            <person name="Arachchi H.M."/>
            <person name="Berlin A.M."/>
            <person name="Chapman S.B."/>
            <person name="Gainer-Dewar J."/>
            <person name="Goldberg J."/>
            <person name="Griggs A."/>
            <person name="Gujja S."/>
            <person name="Hansen M."/>
            <person name="Howarth C."/>
            <person name="Imamovic A."/>
            <person name="Ireland A."/>
            <person name="Larimer J."/>
            <person name="McCowan C."/>
            <person name="Murphy C."/>
            <person name="Pearson M."/>
            <person name="Poon T.W."/>
            <person name="Priest M."/>
            <person name="Roberts A."/>
            <person name="Saif S."/>
            <person name="Shea T."/>
            <person name="Sisk P."/>
            <person name="Sykes S."/>
            <person name="Wortman J."/>
            <person name="Nusbaum C."/>
            <person name="Birren B."/>
        </authorList>
    </citation>
    <scope>NUCLEOTIDE SEQUENCE [LARGE SCALE GENOMIC DNA]</scope>
    <source>
        <strain evidence="3">A-37</strain>
    </source>
</reference>
<dbReference type="VEuPathDB" id="VectorBase:ACUA005563"/>
<accession>A0A182LZ95</accession>
<proteinExistence type="predicted"/>
<feature type="region of interest" description="Disordered" evidence="1">
    <location>
        <begin position="103"/>
        <end position="129"/>
    </location>
</feature>
<feature type="compositionally biased region" description="Polar residues" evidence="1">
    <location>
        <begin position="1"/>
        <end position="16"/>
    </location>
</feature>
<feature type="region of interest" description="Disordered" evidence="1">
    <location>
        <begin position="1"/>
        <end position="62"/>
    </location>
</feature>
<keyword evidence="3" id="KW-1185">Reference proteome</keyword>
<evidence type="ECO:0000313" key="3">
    <source>
        <dbReference type="Proteomes" id="UP000075883"/>
    </source>
</evidence>
<dbReference type="Proteomes" id="UP000075883">
    <property type="component" value="Unassembled WGS sequence"/>
</dbReference>